<feature type="signal peptide" evidence="7">
    <location>
        <begin position="1"/>
        <end position="22"/>
    </location>
</feature>
<dbReference type="InterPro" id="IPR043504">
    <property type="entry name" value="Peptidase_S1_PA_chymotrypsin"/>
</dbReference>
<dbReference type="Pfam" id="PF00089">
    <property type="entry name" value="Trypsin"/>
    <property type="match status" value="1"/>
</dbReference>
<dbReference type="PROSITE" id="PS00134">
    <property type="entry name" value="TRYPSIN_HIS"/>
    <property type="match status" value="1"/>
</dbReference>
<evidence type="ECO:0000256" key="7">
    <source>
        <dbReference type="SAM" id="SignalP"/>
    </source>
</evidence>
<organism evidence="9 10">
    <name type="scientific">Cyprinus carpio carpio</name>
    <dbReference type="NCBI Taxonomy" id="630221"/>
    <lineage>
        <taxon>Eukaryota</taxon>
        <taxon>Metazoa</taxon>
        <taxon>Chordata</taxon>
        <taxon>Craniata</taxon>
        <taxon>Vertebrata</taxon>
        <taxon>Euteleostomi</taxon>
        <taxon>Actinopterygii</taxon>
        <taxon>Neopterygii</taxon>
        <taxon>Teleostei</taxon>
        <taxon>Ostariophysi</taxon>
        <taxon>Cypriniformes</taxon>
        <taxon>Cyprinidae</taxon>
        <taxon>Cyprininae</taxon>
        <taxon>Cyprinus</taxon>
    </lineage>
</organism>
<evidence type="ECO:0000259" key="8">
    <source>
        <dbReference type="PROSITE" id="PS50240"/>
    </source>
</evidence>
<dbReference type="InterPro" id="IPR033116">
    <property type="entry name" value="TRYPSIN_SER"/>
</dbReference>
<dbReference type="PANTHER" id="PTHR24252:SF7">
    <property type="entry name" value="HYALIN"/>
    <property type="match status" value="1"/>
</dbReference>
<keyword evidence="1 6" id="KW-0645">Protease</keyword>
<keyword evidence="10" id="KW-1185">Reference proteome</keyword>
<sequence length="336" mass="35800">MKFSSALSVAAITLLYTAGSLCQSEVCGRVPLSDRVVGGENATAGDWPWQVSIHVIGFGHNCGGTLITKDWVLSAAHCFQSVGVSDTVMYFGRLSQSGSNPHETNRTASRIINHPNYDPSTIDNDIALIELSSSVAFTDYIRPVCLPAAGSVFAAGTESWVTGWGKLQSEDTQGSDILQELMIPIVSSSDCDKAYGGGITSNMICAGFLNQGGKSICPGDSGGPMLSRKDSLWIQSGISSFTGRKCDDPKLPSAFARVSQYQDWIKSFMDSNPPGFVEFNTDVQHSTPTTTTTRTLTPSINATSNSHLGSAPNLLLFPLSLTVSIIPFTFSLFLSS</sequence>
<keyword evidence="5" id="KW-1015">Disulfide bond</keyword>
<feature type="chain" id="PRO_5039944410" description="Peptidase S1 domain-containing protein" evidence="7">
    <location>
        <begin position="23"/>
        <end position="336"/>
    </location>
</feature>
<dbReference type="AlphaFoldDB" id="A0A8C1C2T7"/>
<dbReference type="SMART" id="SM00020">
    <property type="entry name" value="Tryp_SPc"/>
    <property type="match status" value="1"/>
</dbReference>
<dbReference type="InterPro" id="IPR001314">
    <property type="entry name" value="Peptidase_S1A"/>
</dbReference>
<keyword evidence="3 6" id="KW-0378">Hydrolase</keyword>
<reference evidence="9" key="1">
    <citation type="submission" date="2025-08" db="UniProtKB">
        <authorList>
            <consortium name="Ensembl"/>
        </authorList>
    </citation>
    <scope>IDENTIFICATION</scope>
</reference>
<keyword evidence="2 7" id="KW-0732">Signal</keyword>
<name>A0A8C1C2T7_CYPCA</name>
<proteinExistence type="predicted"/>
<evidence type="ECO:0000256" key="3">
    <source>
        <dbReference type="ARBA" id="ARBA00022801"/>
    </source>
</evidence>
<dbReference type="GO" id="GO:0004252">
    <property type="term" value="F:serine-type endopeptidase activity"/>
    <property type="evidence" value="ECO:0007669"/>
    <property type="project" value="InterPro"/>
</dbReference>
<dbReference type="GeneTree" id="ENSGT00940000163160"/>
<dbReference type="OMA" id="SVWRIVC"/>
<dbReference type="PANTHER" id="PTHR24252">
    <property type="entry name" value="ACROSIN-RELATED"/>
    <property type="match status" value="1"/>
</dbReference>
<dbReference type="PRINTS" id="PR00722">
    <property type="entry name" value="CHYMOTRYPSIN"/>
</dbReference>
<feature type="domain" description="Peptidase S1" evidence="8">
    <location>
        <begin position="36"/>
        <end position="270"/>
    </location>
</feature>
<keyword evidence="4 6" id="KW-0720">Serine protease</keyword>
<dbReference type="Ensembl" id="ENSCCRT00000045982.2">
    <property type="protein sequence ID" value="ENSCCRP00000042429.2"/>
    <property type="gene ID" value="ENSCCRG00000022621.2"/>
</dbReference>
<dbReference type="Gene3D" id="2.40.10.10">
    <property type="entry name" value="Trypsin-like serine proteases"/>
    <property type="match status" value="1"/>
</dbReference>
<protein>
    <recommendedName>
        <fullName evidence="8">Peptidase S1 domain-containing protein</fullName>
    </recommendedName>
</protein>
<evidence type="ECO:0000256" key="6">
    <source>
        <dbReference type="RuleBase" id="RU363034"/>
    </source>
</evidence>
<dbReference type="GO" id="GO:0006508">
    <property type="term" value="P:proteolysis"/>
    <property type="evidence" value="ECO:0007669"/>
    <property type="project" value="UniProtKB-KW"/>
</dbReference>
<dbReference type="PROSITE" id="PS00135">
    <property type="entry name" value="TRYPSIN_SER"/>
    <property type="match status" value="1"/>
</dbReference>
<dbReference type="CDD" id="cd00190">
    <property type="entry name" value="Tryp_SPc"/>
    <property type="match status" value="1"/>
</dbReference>
<evidence type="ECO:0000256" key="1">
    <source>
        <dbReference type="ARBA" id="ARBA00022670"/>
    </source>
</evidence>
<accession>A0A8C1C2T7</accession>
<dbReference type="Proteomes" id="UP001108240">
    <property type="component" value="Unplaced"/>
</dbReference>
<dbReference type="PROSITE" id="PS50240">
    <property type="entry name" value="TRYPSIN_DOM"/>
    <property type="match status" value="1"/>
</dbReference>
<evidence type="ECO:0000256" key="2">
    <source>
        <dbReference type="ARBA" id="ARBA00022729"/>
    </source>
</evidence>
<evidence type="ECO:0000256" key="5">
    <source>
        <dbReference type="ARBA" id="ARBA00023157"/>
    </source>
</evidence>
<evidence type="ECO:0000256" key="4">
    <source>
        <dbReference type="ARBA" id="ARBA00022825"/>
    </source>
</evidence>
<dbReference type="SUPFAM" id="SSF50494">
    <property type="entry name" value="Trypsin-like serine proteases"/>
    <property type="match status" value="1"/>
</dbReference>
<dbReference type="InterPro" id="IPR001254">
    <property type="entry name" value="Trypsin_dom"/>
</dbReference>
<reference evidence="9" key="2">
    <citation type="submission" date="2025-09" db="UniProtKB">
        <authorList>
            <consortium name="Ensembl"/>
        </authorList>
    </citation>
    <scope>IDENTIFICATION</scope>
</reference>
<evidence type="ECO:0000313" key="10">
    <source>
        <dbReference type="Proteomes" id="UP001108240"/>
    </source>
</evidence>
<evidence type="ECO:0000313" key="9">
    <source>
        <dbReference type="Ensembl" id="ENSCCRP00000042429.2"/>
    </source>
</evidence>
<dbReference type="InterPro" id="IPR009003">
    <property type="entry name" value="Peptidase_S1_PA"/>
</dbReference>
<dbReference type="InterPro" id="IPR018114">
    <property type="entry name" value="TRYPSIN_HIS"/>
</dbReference>
<dbReference type="FunFam" id="2.40.10.10:FF:000024">
    <property type="entry name" value="Serine protease 53"/>
    <property type="match status" value="1"/>
</dbReference>